<dbReference type="Gene3D" id="3.40.720.10">
    <property type="entry name" value="Alkaline Phosphatase, subunit A"/>
    <property type="match status" value="1"/>
</dbReference>
<dbReference type="CDD" id="cd16010">
    <property type="entry name" value="iPGM"/>
    <property type="match status" value="1"/>
</dbReference>
<evidence type="ECO:0000259" key="15">
    <source>
        <dbReference type="Pfam" id="PF06415"/>
    </source>
</evidence>
<feature type="binding site" evidence="10 13">
    <location>
        <position position="460"/>
    </location>
    <ligand>
        <name>Mn(2+)</name>
        <dbReference type="ChEBI" id="CHEBI:29035"/>
        <label>1</label>
    </ligand>
</feature>
<comment type="function">
    <text evidence="10">Catalyzes the interconversion of 2-phosphoglycerate and 3-phosphoglycerate.</text>
</comment>
<dbReference type="SUPFAM" id="SSF53649">
    <property type="entry name" value="Alkaline phosphatase-like"/>
    <property type="match status" value="1"/>
</dbReference>
<dbReference type="Gene3D" id="3.40.1450.10">
    <property type="entry name" value="BPG-independent phosphoglycerate mutase, domain B"/>
    <property type="match status" value="1"/>
</dbReference>
<evidence type="ECO:0000256" key="8">
    <source>
        <dbReference type="ARBA" id="ARBA00023235"/>
    </source>
</evidence>
<feature type="binding site" evidence="10 13">
    <location>
        <position position="442"/>
    </location>
    <ligand>
        <name>Mn(2+)</name>
        <dbReference type="ChEBI" id="CHEBI:29035"/>
        <label>2</label>
    </ligand>
</feature>
<dbReference type="EMBL" id="CP119311">
    <property type="protein sequence ID" value="WEK36440.1"/>
    <property type="molecule type" value="Genomic_DNA"/>
</dbReference>
<keyword evidence="8 10" id="KW-0413">Isomerase</keyword>
<name>A0AAJ6BG81_9BACT</name>
<dbReference type="InterPro" id="IPR011258">
    <property type="entry name" value="BPG-indep_PGM_N"/>
</dbReference>
<evidence type="ECO:0000256" key="1">
    <source>
        <dbReference type="ARBA" id="ARBA00000370"/>
    </source>
</evidence>
<protein>
    <recommendedName>
        <fullName evidence="9 10">2,3-bisphosphoglycerate-independent phosphoglycerate mutase</fullName>
        <shortName evidence="10">BPG-independent PGAM</shortName>
        <shortName evidence="10">Phosphoglyceromutase</shortName>
        <shortName evidence="10">iPGM</shortName>
        <ecNumber evidence="4 10">5.4.2.12</ecNumber>
    </recommendedName>
</protein>
<dbReference type="Pfam" id="PF06415">
    <property type="entry name" value="iPGM_N"/>
    <property type="match status" value="1"/>
</dbReference>
<comment type="cofactor">
    <cofactor evidence="10">
        <name>Mn(2+)</name>
        <dbReference type="ChEBI" id="CHEBI:29035"/>
    </cofactor>
    <text evidence="10">Binds 2 manganese ions per subunit.</text>
</comment>
<comment type="subunit">
    <text evidence="10">Monomer.</text>
</comment>
<dbReference type="PIRSF" id="PIRSF001492">
    <property type="entry name" value="IPGAM"/>
    <property type="match status" value="1"/>
</dbReference>
<proteinExistence type="inferred from homology"/>
<keyword evidence="5 10" id="KW-0479">Metal-binding</keyword>
<evidence type="ECO:0000313" key="16">
    <source>
        <dbReference type="EMBL" id="WEK36440.1"/>
    </source>
</evidence>
<evidence type="ECO:0000256" key="10">
    <source>
        <dbReference type="HAMAP-Rule" id="MF_01038"/>
    </source>
</evidence>
<dbReference type="EC" id="5.4.2.12" evidence="4 10"/>
<feature type="binding site" evidence="10 12">
    <location>
        <position position="334"/>
    </location>
    <ligand>
        <name>substrate</name>
    </ligand>
</feature>
<dbReference type="PANTHER" id="PTHR31637">
    <property type="entry name" value="2,3-BISPHOSPHOGLYCERATE-INDEPENDENT PHOSPHOGLYCERATE MUTASE"/>
    <property type="match status" value="1"/>
</dbReference>
<organism evidence="16 17">
    <name type="scientific">Candidatus Pseudobacter hemicellulosilyticus</name>
    <dbReference type="NCBI Taxonomy" id="3121375"/>
    <lineage>
        <taxon>Bacteria</taxon>
        <taxon>Pseudomonadati</taxon>
        <taxon>Bacteroidota</taxon>
        <taxon>Chitinophagia</taxon>
        <taxon>Chitinophagales</taxon>
        <taxon>Chitinophagaceae</taxon>
        <taxon>Pseudobacter</taxon>
    </lineage>
</organism>
<feature type="binding site" evidence="10 12">
    <location>
        <position position="123"/>
    </location>
    <ligand>
        <name>substrate</name>
    </ligand>
</feature>
<dbReference type="GO" id="GO:0005829">
    <property type="term" value="C:cytosol"/>
    <property type="evidence" value="ECO:0007669"/>
    <property type="project" value="TreeGrafter"/>
</dbReference>
<dbReference type="FunFam" id="3.40.1450.10:FF:000001">
    <property type="entry name" value="2,3-bisphosphoglycerate-independent phosphoglycerate mutase"/>
    <property type="match status" value="1"/>
</dbReference>
<feature type="binding site" evidence="10 12">
    <location>
        <begin position="153"/>
        <end position="154"/>
    </location>
    <ligand>
        <name>substrate</name>
    </ligand>
</feature>
<evidence type="ECO:0000256" key="6">
    <source>
        <dbReference type="ARBA" id="ARBA00023152"/>
    </source>
</evidence>
<feature type="binding site" evidence="10 12">
    <location>
        <begin position="261"/>
        <end position="264"/>
    </location>
    <ligand>
        <name>substrate</name>
    </ligand>
</feature>
<evidence type="ECO:0000256" key="5">
    <source>
        <dbReference type="ARBA" id="ARBA00022723"/>
    </source>
</evidence>
<comment type="similarity">
    <text evidence="3 10">Belongs to the BPG-independent phosphoglycerate mutase family.</text>
</comment>
<gene>
    <name evidence="10 16" type="primary">gpmI</name>
    <name evidence="16" type="ORF">P0Y53_02915</name>
</gene>
<evidence type="ECO:0000256" key="12">
    <source>
        <dbReference type="PIRSR" id="PIRSR001492-2"/>
    </source>
</evidence>
<dbReference type="Pfam" id="PF01676">
    <property type="entry name" value="Metalloenzyme"/>
    <property type="match status" value="1"/>
</dbReference>
<dbReference type="InterPro" id="IPR036646">
    <property type="entry name" value="PGAM_B_sf"/>
</dbReference>
<sequence>MKSKKAILVIMDGWGLGKVASADAIQHANVPFVSSLYAKYPNTTLITCGELVGLPDGQMGNSEVGHLNLGAGRIVYQELQRINVAVRDGSLAKNEVLLNSIRAAKANNKPLHLLGLVSNGGVHSHINHLKALVSLCAQEGLSKVYIHAFTDGRDTDPKSGLGFITELQQHLDSAKVGQIATVSGRYYAMDRDKRWERVKLAYDALVNGVGETAADGISAVQQAYSHNITDEFIKPTVILGPDQQPLAAIQDGDVAICFNFRTDRCREITEVLTQTDFPDQQMKKLSLNYTTITEYDKTFKNVSVVFENDNLNNTLGEVLAANGKKQIRIAETEKYPHVTFFFSGGREVPFEGETRIMKPSPKVATYDLQPEMSANDLADAIVPEIENESADFICLNFANTDMVGHTGVWPAVVKAAETVDKCVERVVTAAVAHGYTVFLTADHGNADFMVNSDGSPNTAHSLNPVPLFVIDAEWKGAVKPGKLGDIAPSILTMMGLPIPAEMTGEVLVQG</sequence>
<dbReference type="NCBIfam" id="TIGR01307">
    <property type="entry name" value="pgm_bpd_ind"/>
    <property type="match status" value="1"/>
</dbReference>
<keyword evidence="6 10" id="KW-0324">Glycolysis</keyword>
<dbReference type="GO" id="GO:0030145">
    <property type="term" value="F:manganese ion binding"/>
    <property type="evidence" value="ECO:0007669"/>
    <property type="project" value="UniProtKB-UniRule"/>
</dbReference>
<dbReference type="HAMAP" id="MF_01038">
    <property type="entry name" value="GpmI"/>
    <property type="match status" value="1"/>
</dbReference>
<dbReference type="GO" id="GO:0006096">
    <property type="term" value="P:glycolytic process"/>
    <property type="evidence" value="ECO:0007669"/>
    <property type="project" value="UniProtKB-UniRule"/>
</dbReference>
<evidence type="ECO:0000256" key="2">
    <source>
        <dbReference type="ARBA" id="ARBA00004798"/>
    </source>
</evidence>
<feature type="binding site" evidence="10 12">
    <location>
        <position position="185"/>
    </location>
    <ligand>
        <name>substrate</name>
    </ligand>
</feature>
<feature type="binding site" evidence="10 13">
    <location>
        <position position="405"/>
    </location>
    <ligand>
        <name>Mn(2+)</name>
        <dbReference type="ChEBI" id="CHEBI:29035"/>
        <label>1</label>
    </ligand>
</feature>
<comment type="pathway">
    <text evidence="2 10">Carbohydrate degradation; glycolysis; pyruvate from D-glyceraldehyde 3-phosphate: step 3/5.</text>
</comment>
<dbReference type="Proteomes" id="UP001220610">
    <property type="component" value="Chromosome"/>
</dbReference>
<reference evidence="16" key="1">
    <citation type="submission" date="2023-03" db="EMBL/GenBank/DDBJ databases">
        <title>Andean soil-derived lignocellulolytic bacterial consortium as a source of novel taxa and putative plastic-active enzymes.</title>
        <authorList>
            <person name="Diaz-Garcia L."/>
            <person name="Chuvochina M."/>
            <person name="Feuerriegel G."/>
            <person name="Bunk B."/>
            <person name="Sproer C."/>
            <person name="Streit W.R."/>
            <person name="Rodriguez L.M."/>
            <person name="Overmann J."/>
            <person name="Jimenez D.J."/>
        </authorList>
    </citation>
    <scope>NUCLEOTIDE SEQUENCE</scope>
    <source>
        <strain evidence="16">MAG 7</strain>
    </source>
</reference>
<feature type="binding site" evidence="10 13">
    <location>
        <position position="401"/>
    </location>
    <ligand>
        <name>Mn(2+)</name>
        <dbReference type="ChEBI" id="CHEBI:29035"/>
        <label>1</label>
    </ligand>
</feature>
<accession>A0AAJ6BG81</accession>
<dbReference type="InterPro" id="IPR006124">
    <property type="entry name" value="Metalloenzyme"/>
</dbReference>
<feature type="binding site" evidence="10 13">
    <location>
        <position position="12"/>
    </location>
    <ligand>
        <name>Mn(2+)</name>
        <dbReference type="ChEBI" id="CHEBI:29035"/>
        <label>2</label>
    </ligand>
</feature>
<evidence type="ECO:0000256" key="3">
    <source>
        <dbReference type="ARBA" id="ARBA00008819"/>
    </source>
</evidence>
<evidence type="ECO:0000256" key="13">
    <source>
        <dbReference type="PIRSR" id="PIRSR001492-3"/>
    </source>
</evidence>
<feature type="active site" description="Phosphoserine intermediate" evidence="10 11">
    <location>
        <position position="62"/>
    </location>
</feature>
<evidence type="ECO:0000256" key="7">
    <source>
        <dbReference type="ARBA" id="ARBA00023211"/>
    </source>
</evidence>
<evidence type="ECO:0000259" key="14">
    <source>
        <dbReference type="Pfam" id="PF01676"/>
    </source>
</evidence>
<evidence type="ECO:0000256" key="11">
    <source>
        <dbReference type="PIRSR" id="PIRSR001492-1"/>
    </source>
</evidence>
<evidence type="ECO:0000256" key="4">
    <source>
        <dbReference type="ARBA" id="ARBA00012026"/>
    </source>
</evidence>
<feature type="domain" description="Metalloenzyme" evidence="14">
    <location>
        <begin position="4"/>
        <end position="496"/>
    </location>
</feature>
<dbReference type="SUPFAM" id="SSF64158">
    <property type="entry name" value="2,3-Bisphosphoglycerate-independent phosphoglycerate mutase, substrate-binding domain"/>
    <property type="match status" value="1"/>
</dbReference>
<feature type="binding site" evidence="10 13">
    <location>
        <position position="443"/>
    </location>
    <ligand>
        <name>Mn(2+)</name>
        <dbReference type="ChEBI" id="CHEBI:29035"/>
        <label>2</label>
    </ligand>
</feature>
<dbReference type="GO" id="GO:0006007">
    <property type="term" value="P:glucose catabolic process"/>
    <property type="evidence" value="ECO:0007669"/>
    <property type="project" value="InterPro"/>
</dbReference>
<dbReference type="AlphaFoldDB" id="A0AAJ6BG81"/>
<keyword evidence="7 10" id="KW-0464">Manganese</keyword>
<dbReference type="PANTHER" id="PTHR31637:SF0">
    <property type="entry name" value="2,3-BISPHOSPHOGLYCERATE-INDEPENDENT PHOSPHOGLYCERATE MUTASE"/>
    <property type="match status" value="1"/>
</dbReference>
<feature type="binding site" evidence="10 12">
    <location>
        <position position="191"/>
    </location>
    <ligand>
        <name>substrate</name>
    </ligand>
</feature>
<comment type="catalytic activity">
    <reaction evidence="1 10">
        <text>(2R)-2-phosphoglycerate = (2R)-3-phosphoglycerate</text>
        <dbReference type="Rhea" id="RHEA:15901"/>
        <dbReference type="ChEBI" id="CHEBI:58272"/>
        <dbReference type="ChEBI" id="CHEBI:58289"/>
        <dbReference type="EC" id="5.4.2.12"/>
    </reaction>
</comment>
<feature type="domain" description="BPG-independent PGAM N-terminal" evidence="15">
    <location>
        <begin position="82"/>
        <end position="297"/>
    </location>
</feature>
<evidence type="ECO:0000256" key="9">
    <source>
        <dbReference type="ARBA" id="ARBA00071648"/>
    </source>
</evidence>
<dbReference type="GO" id="GO:0004619">
    <property type="term" value="F:phosphoglycerate mutase activity"/>
    <property type="evidence" value="ECO:0007669"/>
    <property type="project" value="UniProtKB-UniRule"/>
</dbReference>
<dbReference type="InterPro" id="IPR017850">
    <property type="entry name" value="Alkaline_phosphatase_core_sf"/>
</dbReference>
<evidence type="ECO:0000313" key="17">
    <source>
        <dbReference type="Proteomes" id="UP001220610"/>
    </source>
</evidence>
<dbReference type="InterPro" id="IPR005995">
    <property type="entry name" value="Pgm_bpd_ind"/>
</dbReference>
<feature type="binding site" evidence="10 13">
    <location>
        <position position="62"/>
    </location>
    <ligand>
        <name>Mn(2+)</name>
        <dbReference type="ChEBI" id="CHEBI:29035"/>
        <label>2</label>
    </ligand>
</feature>